<gene>
    <name evidence="20" type="primary">recQ</name>
    <name evidence="20" type="ORF">GCM10022414_02030</name>
</gene>
<dbReference type="SUPFAM" id="SSF47819">
    <property type="entry name" value="HRDC-like"/>
    <property type="match status" value="1"/>
</dbReference>
<evidence type="ECO:0000256" key="13">
    <source>
        <dbReference type="ARBA" id="ARBA00023204"/>
    </source>
</evidence>
<comment type="cofactor">
    <cofactor evidence="2">
        <name>Zn(2+)</name>
        <dbReference type="ChEBI" id="CHEBI:29105"/>
    </cofactor>
</comment>
<evidence type="ECO:0000256" key="7">
    <source>
        <dbReference type="ARBA" id="ARBA00022801"/>
    </source>
</evidence>
<dbReference type="NCBIfam" id="TIGR00614">
    <property type="entry name" value="recQ_fam"/>
    <property type="match status" value="1"/>
</dbReference>
<evidence type="ECO:0000256" key="6">
    <source>
        <dbReference type="ARBA" id="ARBA00022763"/>
    </source>
</evidence>
<accession>A0ABP7W7S4</accession>
<dbReference type="InterPro" id="IPR018982">
    <property type="entry name" value="RQC_domain"/>
</dbReference>
<keyword evidence="9" id="KW-0862">Zinc</keyword>
<dbReference type="Pfam" id="PF00270">
    <property type="entry name" value="DEAD"/>
    <property type="match status" value="1"/>
</dbReference>
<dbReference type="InterPro" id="IPR001650">
    <property type="entry name" value="Helicase_C-like"/>
</dbReference>
<dbReference type="InterPro" id="IPR027417">
    <property type="entry name" value="P-loop_NTPase"/>
</dbReference>
<dbReference type="Gene3D" id="1.10.10.10">
    <property type="entry name" value="Winged helix-like DNA-binding domain superfamily/Winged helix DNA-binding domain"/>
    <property type="match status" value="1"/>
</dbReference>
<dbReference type="InterPro" id="IPR010997">
    <property type="entry name" value="HRDC-like_sf"/>
</dbReference>
<dbReference type="InterPro" id="IPR011545">
    <property type="entry name" value="DEAD/DEAH_box_helicase_dom"/>
</dbReference>
<dbReference type="InterPro" id="IPR004589">
    <property type="entry name" value="DNA_helicase_ATP-dep_RecQ"/>
</dbReference>
<dbReference type="Pfam" id="PF00271">
    <property type="entry name" value="Helicase_C"/>
    <property type="match status" value="1"/>
</dbReference>
<evidence type="ECO:0000256" key="8">
    <source>
        <dbReference type="ARBA" id="ARBA00022806"/>
    </source>
</evidence>
<comment type="catalytic activity">
    <reaction evidence="15">
        <text>Couples ATP hydrolysis with the unwinding of duplex DNA by translocating in the 3'-5' direction.</text>
        <dbReference type="EC" id="5.6.2.4"/>
    </reaction>
</comment>
<evidence type="ECO:0000259" key="17">
    <source>
        <dbReference type="PROSITE" id="PS50967"/>
    </source>
</evidence>
<dbReference type="GO" id="GO:0004386">
    <property type="term" value="F:helicase activity"/>
    <property type="evidence" value="ECO:0007669"/>
    <property type="project" value="UniProtKB-KW"/>
</dbReference>
<dbReference type="PANTHER" id="PTHR13710">
    <property type="entry name" value="DNA HELICASE RECQ FAMILY MEMBER"/>
    <property type="match status" value="1"/>
</dbReference>
<evidence type="ECO:0000256" key="3">
    <source>
        <dbReference type="ARBA" id="ARBA00005446"/>
    </source>
</evidence>
<evidence type="ECO:0000256" key="11">
    <source>
        <dbReference type="ARBA" id="ARBA00023125"/>
    </source>
</evidence>
<keyword evidence="6" id="KW-0227">DNA damage</keyword>
<keyword evidence="14" id="KW-0413">Isomerase</keyword>
<evidence type="ECO:0000259" key="18">
    <source>
        <dbReference type="PROSITE" id="PS51192"/>
    </source>
</evidence>
<organism evidence="20 21">
    <name type="scientific">Zhongshania borealis</name>
    <dbReference type="NCBI Taxonomy" id="889488"/>
    <lineage>
        <taxon>Bacteria</taxon>
        <taxon>Pseudomonadati</taxon>
        <taxon>Pseudomonadota</taxon>
        <taxon>Gammaproteobacteria</taxon>
        <taxon>Cellvibrionales</taxon>
        <taxon>Spongiibacteraceae</taxon>
        <taxon>Zhongshania</taxon>
    </lineage>
</organism>
<dbReference type="PROSITE" id="PS51194">
    <property type="entry name" value="HELICASE_CTER"/>
    <property type="match status" value="1"/>
</dbReference>
<evidence type="ECO:0000256" key="14">
    <source>
        <dbReference type="ARBA" id="ARBA00023235"/>
    </source>
</evidence>
<keyword evidence="7" id="KW-0378">Hydrolase</keyword>
<dbReference type="CDD" id="cd17920">
    <property type="entry name" value="DEXHc_RecQ"/>
    <property type="match status" value="1"/>
</dbReference>
<dbReference type="SUPFAM" id="SSF52540">
    <property type="entry name" value="P-loop containing nucleoside triphosphate hydrolases"/>
    <property type="match status" value="2"/>
</dbReference>
<dbReference type="SMART" id="SM00490">
    <property type="entry name" value="HELICc"/>
    <property type="match status" value="1"/>
</dbReference>
<feature type="domain" description="Helicase C-terminal" evidence="19">
    <location>
        <begin position="227"/>
        <end position="377"/>
    </location>
</feature>
<comment type="similarity">
    <text evidence="3">Belongs to the helicase family. RecQ subfamily.</text>
</comment>
<dbReference type="NCBIfam" id="TIGR01389">
    <property type="entry name" value="recQ"/>
    <property type="match status" value="1"/>
</dbReference>
<dbReference type="SMART" id="SM00487">
    <property type="entry name" value="DEXDc"/>
    <property type="match status" value="1"/>
</dbReference>
<keyword evidence="5" id="KW-0547">Nucleotide-binding</keyword>
<dbReference type="Pfam" id="PF16124">
    <property type="entry name" value="RecQ_Zn_bind"/>
    <property type="match status" value="1"/>
</dbReference>
<dbReference type="Gene3D" id="1.10.150.80">
    <property type="entry name" value="HRDC domain"/>
    <property type="match status" value="1"/>
</dbReference>
<evidence type="ECO:0000256" key="2">
    <source>
        <dbReference type="ARBA" id="ARBA00001947"/>
    </source>
</evidence>
<protein>
    <recommendedName>
        <fullName evidence="16">DNA helicase RecQ</fullName>
        <ecNumber evidence="16">5.6.2.4</ecNumber>
    </recommendedName>
</protein>
<evidence type="ECO:0000256" key="16">
    <source>
        <dbReference type="NCBIfam" id="TIGR01389"/>
    </source>
</evidence>
<dbReference type="Gene3D" id="1.10.10.1390">
    <property type="entry name" value="ATP-dependent DNA helicase RecQ"/>
    <property type="match status" value="1"/>
</dbReference>
<dbReference type="Pfam" id="PF14493">
    <property type="entry name" value="HTH_40"/>
    <property type="match status" value="1"/>
</dbReference>
<keyword evidence="8 20" id="KW-0347">Helicase</keyword>
<dbReference type="Pfam" id="PF09382">
    <property type="entry name" value="RQC"/>
    <property type="match status" value="1"/>
</dbReference>
<sequence>MNTANHADTNASQSSALHVLQSVYGYESFRNQQADIVDHVILGGDALVLMPTGGGKSLCFQVPALVREGTAIVISPLIALMQDQVMALRQNGIKAAFLNSSLNGMEVNEVENQLMNGELELLYIAPERLMMPRMLQLLDNAPLSLFAIDEAHCVSQWGHDFRPEYIKLTVLHERFPDTPRVALTATADGPTQREIIERLSLHNARVFNDGFDRPNIRYRITENQGTARENLLRFILNEHEGEAGIVYCLSRKKVDEIALWLSGKGMTALPYHAGMSNEQRQQHQERFLREDGVIIVATIAFGMGIDKPDVRFVAHLNLPKSIEAYYQETGRAGRDGQPADAWMAYGLQDVITLRQMQGNSGAEESRKRLEQHKLDAMLGLCELTTCRRQALLRYFDDDYDHACGNCDNCLTPPETWDATVAAQKALSCVYRTGQRFGVSYLVDVLLGKENERISQFGHDKISTYGIGNELNNTEWRTLYRQIIARGLLRVDVEGHGSVQLTDTARPILKGESQLTLRKMVKANKSERRKAKTYGGTGNALLWEALRDHRKVLATEQEIPAYMIFHDATLAEMAERQPQTLEQLSRVSGVGESKLAKYGEGFLEVILANLNAQPAEDINDTAATSIALLKQGKTPDMIASERNLALTTIYGHLCQGIATGELNISDVVNLSDTELKEIQFAFEHSEDGKIKPVYELLDGEYDYNVLKCVKATLHSGG</sequence>
<evidence type="ECO:0000256" key="4">
    <source>
        <dbReference type="ARBA" id="ARBA00022723"/>
    </source>
</evidence>
<evidence type="ECO:0000256" key="1">
    <source>
        <dbReference type="ARBA" id="ARBA00001946"/>
    </source>
</evidence>
<dbReference type="InterPro" id="IPR044876">
    <property type="entry name" value="HRDC_dom_sf"/>
</dbReference>
<dbReference type="SMART" id="SM00956">
    <property type="entry name" value="RQC"/>
    <property type="match status" value="1"/>
</dbReference>
<feature type="domain" description="Helicase ATP-binding" evidence="18">
    <location>
        <begin position="37"/>
        <end position="205"/>
    </location>
</feature>
<comment type="cofactor">
    <cofactor evidence="1">
        <name>Mg(2+)</name>
        <dbReference type="ChEBI" id="CHEBI:18420"/>
    </cofactor>
</comment>
<keyword evidence="4" id="KW-0479">Metal-binding</keyword>
<evidence type="ECO:0000256" key="12">
    <source>
        <dbReference type="ARBA" id="ARBA00023172"/>
    </source>
</evidence>
<name>A0ABP7W7S4_9GAMM</name>
<dbReference type="PANTHER" id="PTHR13710:SF105">
    <property type="entry name" value="ATP-DEPENDENT DNA HELICASE Q1"/>
    <property type="match status" value="1"/>
</dbReference>
<dbReference type="EMBL" id="BAABDM010000001">
    <property type="protein sequence ID" value="GAA4082924.1"/>
    <property type="molecule type" value="Genomic_DNA"/>
</dbReference>
<dbReference type="InterPro" id="IPR029491">
    <property type="entry name" value="Helicase_HTH"/>
</dbReference>
<evidence type="ECO:0000256" key="10">
    <source>
        <dbReference type="ARBA" id="ARBA00022840"/>
    </source>
</evidence>
<evidence type="ECO:0000259" key="19">
    <source>
        <dbReference type="PROSITE" id="PS51194"/>
    </source>
</evidence>
<evidence type="ECO:0000313" key="20">
    <source>
        <dbReference type="EMBL" id="GAA4082924.1"/>
    </source>
</evidence>
<evidence type="ECO:0000256" key="5">
    <source>
        <dbReference type="ARBA" id="ARBA00022741"/>
    </source>
</evidence>
<dbReference type="Pfam" id="PF00570">
    <property type="entry name" value="HRDC"/>
    <property type="match status" value="1"/>
</dbReference>
<dbReference type="Proteomes" id="UP001500392">
    <property type="component" value="Unassembled WGS sequence"/>
</dbReference>
<keyword evidence="10" id="KW-0067">ATP-binding</keyword>
<dbReference type="InterPro" id="IPR036388">
    <property type="entry name" value="WH-like_DNA-bd_sf"/>
</dbReference>
<reference evidence="21" key="1">
    <citation type="journal article" date="2019" name="Int. J. Syst. Evol. Microbiol.">
        <title>The Global Catalogue of Microorganisms (GCM) 10K type strain sequencing project: providing services to taxonomists for standard genome sequencing and annotation.</title>
        <authorList>
            <consortium name="The Broad Institute Genomics Platform"/>
            <consortium name="The Broad Institute Genome Sequencing Center for Infectious Disease"/>
            <person name="Wu L."/>
            <person name="Ma J."/>
        </authorList>
    </citation>
    <scope>NUCLEOTIDE SEQUENCE [LARGE SCALE GENOMIC DNA]</scope>
    <source>
        <strain evidence="21">JCM 17304</strain>
    </source>
</reference>
<dbReference type="InterPro" id="IPR006293">
    <property type="entry name" value="DNA_helicase_ATP-dep_RecQ_bac"/>
</dbReference>
<proteinExistence type="inferred from homology"/>
<dbReference type="InterPro" id="IPR002121">
    <property type="entry name" value="HRDC_dom"/>
</dbReference>
<feature type="domain" description="HRDC" evidence="17">
    <location>
        <begin position="535"/>
        <end position="615"/>
    </location>
</feature>
<dbReference type="CDD" id="cd18794">
    <property type="entry name" value="SF2_C_RecQ"/>
    <property type="match status" value="1"/>
</dbReference>
<dbReference type="PROSITE" id="PS51192">
    <property type="entry name" value="HELICASE_ATP_BIND_1"/>
    <property type="match status" value="1"/>
</dbReference>
<dbReference type="RefSeq" id="WP_344931841.1">
    <property type="nucleotide sequence ID" value="NZ_BAABDM010000001.1"/>
</dbReference>
<evidence type="ECO:0000256" key="15">
    <source>
        <dbReference type="ARBA" id="ARBA00034617"/>
    </source>
</evidence>
<keyword evidence="13" id="KW-0234">DNA repair</keyword>
<dbReference type="InterPro" id="IPR032284">
    <property type="entry name" value="RecQ_Zn-bd"/>
</dbReference>
<dbReference type="SMART" id="SM00341">
    <property type="entry name" value="HRDC"/>
    <property type="match status" value="1"/>
</dbReference>
<comment type="caution">
    <text evidence="20">The sequence shown here is derived from an EMBL/GenBank/DDBJ whole genome shotgun (WGS) entry which is preliminary data.</text>
</comment>
<keyword evidence="11" id="KW-0238">DNA-binding</keyword>
<dbReference type="PROSITE" id="PS50967">
    <property type="entry name" value="HRDC"/>
    <property type="match status" value="1"/>
</dbReference>
<evidence type="ECO:0000313" key="21">
    <source>
        <dbReference type="Proteomes" id="UP001500392"/>
    </source>
</evidence>
<dbReference type="Gene3D" id="3.40.50.300">
    <property type="entry name" value="P-loop containing nucleotide triphosphate hydrolases"/>
    <property type="match status" value="2"/>
</dbReference>
<keyword evidence="12" id="KW-0233">DNA recombination</keyword>
<keyword evidence="21" id="KW-1185">Reference proteome</keyword>
<dbReference type="EC" id="5.6.2.4" evidence="16"/>
<dbReference type="InterPro" id="IPR014001">
    <property type="entry name" value="Helicase_ATP-bd"/>
</dbReference>
<evidence type="ECO:0000256" key="9">
    <source>
        <dbReference type="ARBA" id="ARBA00022833"/>
    </source>
</evidence>